<comment type="caution">
    <text evidence="1">The sequence shown here is derived from an EMBL/GenBank/DDBJ whole genome shotgun (WGS) entry which is preliminary data.</text>
</comment>
<reference evidence="1" key="2">
    <citation type="submission" date="2023-04" db="EMBL/GenBank/DDBJ databases">
        <authorList>
            <person name="Bu L."/>
            <person name="Lu L."/>
            <person name="Laidemitt M.R."/>
            <person name="Zhang S.M."/>
            <person name="Mutuku M."/>
            <person name="Mkoji G."/>
            <person name="Steinauer M."/>
            <person name="Loker E.S."/>
        </authorList>
    </citation>
    <scope>NUCLEOTIDE SEQUENCE</scope>
    <source>
        <strain evidence="1">KasaAsao</strain>
        <tissue evidence="1">Whole Snail</tissue>
    </source>
</reference>
<name>A0AAD8B606_BIOPF</name>
<dbReference type="AlphaFoldDB" id="A0AAD8B606"/>
<evidence type="ECO:0000313" key="1">
    <source>
        <dbReference type="EMBL" id="KAK0048642.1"/>
    </source>
</evidence>
<keyword evidence="2" id="KW-1185">Reference proteome</keyword>
<gene>
    <name evidence="1" type="ORF">Bpfe_021922</name>
</gene>
<proteinExistence type="predicted"/>
<organism evidence="1 2">
    <name type="scientific">Biomphalaria pfeifferi</name>
    <name type="common">Bloodfluke planorb</name>
    <name type="synonym">Freshwater snail</name>
    <dbReference type="NCBI Taxonomy" id="112525"/>
    <lineage>
        <taxon>Eukaryota</taxon>
        <taxon>Metazoa</taxon>
        <taxon>Spiralia</taxon>
        <taxon>Lophotrochozoa</taxon>
        <taxon>Mollusca</taxon>
        <taxon>Gastropoda</taxon>
        <taxon>Heterobranchia</taxon>
        <taxon>Euthyneura</taxon>
        <taxon>Panpulmonata</taxon>
        <taxon>Hygrophila</taxon>
        <taxon>Lymnaeoidea</taxon>
        <taxon>Planorbidae</taxon>
        <taxon>Biomphalaria</taxon>
    </lineage>
</organism>
<dbReference type="Proteomes" id="UP001233172">
    <property type="component" value="Unassembled WGS sequence"/>
</dbReference>
<reference evidence="1" key="1">
    <citation type="journal article" date="2023" name="PLoS Negl. Trop. Dis.">
        <title>A genome sequence for Biomphalaria pfeifferi, the major vector snail for the human-infecting parasite Schistosoma mansoni.</title>
        <authorList>
            <person name="Bu L."/>
            <person name="Lu L."/>
            <person name="Laidemitt M.R."/>
            <person name="Zhang S.M."/>
            <person name="Mutuku M."/>
            <person name="Mkoji G."/>
            <person name="Steinauer M."/>
            <person name="Loker E.S."/>
        </authorList>
    </citation>
    <scope>NUCLEOTIDE SEQUENCE</scope>
    <source>
        <strain evidence="1">KasaAsao</strain>
    </source>
</reference>
<sequence length="436" mass="49930">MVNQNSLMSINGKPNSLMSINGKPNSLMSINDKPNSLTLLNALGLTRIEEKELALGFYSFSFVLLCPPDYKDNQTKVDLSQKDLPLMPRQQEMVIYTQPACEIHGRCCPDVSIPVHNLAIKDSIGVVTNTPKPELAQTDDLSPRLVCYHFFLVRSCLPDYKENMTIMKLCEEDLPQHQQTSDVFIETNDYDIEIFYNNIYCIICNNVDQTKLKKTQLKIGQPYSYNTTTKQSSIKGQFYMVKCENRRDFSQSHTFEQIHVYDMLDQDLVKACLEIKDEQFMIQWFSNLDVIYFENIFCAISAKKYLIPSKTFSTDSCNTQVAVELPLYVFSMLLNFKRTSLETENKILAKGNPLLETSNWLAPDGRQLKIECARGKTLKKNNCVDSTNYDSQKYISCLGFILEKEDVNIITTRFGGNNSITKVMETIISQVMLIDF</sequence>
<accession>A0AAD8B606</accession>
<evidence type="ECO:0000313" key="2">
    <source>
        <dbReference type="Proteomes" id="UP001233172"/>
    </source>
</evidence>
<protein>
    <submittedName>
        <fullName evidence="1">Uncharacterized protein</fullName>
    </submittedName>
</protein>
<dbReference type="EMBL" id="JASAOG010000135">
    <property type="protein sequence ID" value="KAK0048642.1"/>
    <property type="molecule type" value="Genomic_DNA"/>
</dbReference>